<dbReference type="InterPro" id="IPR005024">
    <property type="entry name" value="Snf7_fam"/>
</dbReference>
<reference evidence="2 3" key="1">
    <citation type="submission" date="2021-11" db="EMBL/GenBank/DDBJ databases">
        <title>Black yeast isolated from Biological Soil Crust.</title>
        <authorList>
            <person name="Kurbessoian T."/>
        </authorList>
    </citation>
    <scope>NUCLEOTIDE SEQUENCE [LARGE SCALE GENOMIC DNA]</scope>
    <source>
        <strain evidence="2 3">CCFEE 5522</strain>
    </source>
</reference>
<dbReference type="EMBL" id="JAVFHQ010000025">
    <property type="protein sequence ID" value="KAK4544401.1"/>
    <property type="molecule type" value="Genomic_DNA"/>
</dbReference>
<dbReference type="GO" id="GO:0005771">
    <property type="term" value="C:multivesicular body"/>
    <property type="evidence" value="ECO:0007669"/>
    <property type="project" value="TreeGrafter"/>
</dbReference>
<dbReference type="AlphaFoldDB" id="A0AAV9JH11"/>
<dbReference type="GO" id="GO:0032511">
    <property type="term" value="P:late endosome to vacuole transport via multivesicular body sorting pathway"/>
    <property type="evidence" value="ECO:0007669"/>
    <property type="project" value="TreeGrafter"/>
</dbReference>
<feature type="compositionally biased region" description="Polar residues" evidence="1">
    <location>
        <begin position="457"/>
        <end position="468"/>
    </location>
</feature>
<accession>A0AAV9JH11</accession>
<dbReference type="GO" id="GO:0000815">
    <property type="term" value="C:ESCRT III complex"/>
    <property type="evidence" value="ECO:0007669"/>
    <property type="project" value="TreeGrafter"/>
</dbReference>
<organism evidence="2 3">
    <name type="scientific">Oleoguttula mirabilis</name>
    <dbReference type="NCBI Taxonomy" id="1507867"/>
    <lineage>
        <taxon>Eukaryota</taxon>
        <taxon>Fungi</taxon>
        <taxon>Dikarya</taxon>
        <taxon>Ascomycota</taxon>
        <taxon>Pezizomycotina</taxon>
        <taxon>Dothideomycetes</taxon>
        <taxon>Dothideomycetidae</taxon>
        <taxon>Mycosphaerellales</taxon>
        <taxon>Teratosphaeriaceae</taxon>
        <taxon>Oleoguttula</taxon>
    </lineage>
</organism>
<evidence type="ECO:0000313" key="3">
    <source>
        <dbReference type="Proteomes" id="UP001324427"/>
    </source>
</evidence>
<dbReference type="Pfam" id="PF03357">
    <property type="entry name" value="Snf7"/>
    <property type="match status" value="1"/>
</dbReference>
<feature type="compositionally biased region" description="Basic and acidic residues" evidence="1">
    <location>
        <begin position="389"/>
        <end position="434"/>
    </location>
</feature>
<evidence type="ECO:0000256" key="1">
    <source>
        <dbReference type="SAM" id="MobiDB-lite"/>
    </source>
</evidence>
<feature type="region of interest" description="Disordered" evidence="1">
    <location>
        <begin position="389"/>
        <end position="468"/>
    </location>
</feature>
<evidence type="ECO:0008006" key="4">
    <source>
        <dbReference type="Google" id="ProtNLM"/>
    </source>
</evidence>
<dbReference type="GO" id="GO:0009898">
    <property type="term" value="C:cytoplasmic side of plasma membrane"/>
    <property type="evidence" value="ECO:0007669"/>
    <property type="project" value="TreeGrafter"/>
</dbReference>
<dbReference type="PANTHER" id="PTHR22761:SF18">
    <property type="entry name" value="SORTING PROTEIN SNF7 FAMILY PROTEIN, PUTATIVE (AFU_ORTHOLOGUE AFUA_2G16692)-RELATED"/>
    <property type="match status" value="1"/>
</dbReference>
<keyword evidence="3" id="KW-1185">Reference proteome</keyword>
<sequence length="468" mass="52053">MSELLEFLRTHEEAFPSLYSDFRYQRHTNHDGYQANASAWLRALTAAANAGLIPSEAGAQHDHFALHTGEELARGLQTQEFGRPLALGAVIEDAVKKKELIPLRDFMEAKQSVYAKSWIPTPWQVVSWGLRQLGVMGREGVEDRLVTGNFVIMANVETAAKAVLNQVSKTATSNTSRIFSRDLFVSTFSAAVGADALSSRDTSVLLIHLARDQTAIAYDVASGTIKFKLASETVPATIEQEDITIASLRTLITSLEPQIHELMKRVLELDAKAREAVATKQLIAAKTALRQKKLAETKLQQRTATLSQVEEVYAKIEQAADQVEMVRVMEASSQTLRSLNQKTGGVEKVQDVMDGLRDEMTNADEIQQAINDVSAGAVDEGEVEDELEAMEKAEREKQEEVERKEREKREEVERKEREKREAAEAEETRKRLAELDQVEEQESPAAADVLRPVEIAQSESGETQQQPV</sequence>
<evidence type="ECO:0000313" key="2">
    <source>
        <dbReference type="EMBL" id="KAK4544401.1"/>
    </source>
</evidence>
<proteinExistence type="predicted"/>
<protein>
    <recommendedName>
        <fullName evidence="4">Snf7-domain-containing protein</fullName>
    </recommendedName>
</protein>
<dbReference type="Proteomes" id="UP001324427">
    <property type="component" value="Unassembled WGS sequence"/>
</dbReference>
<dbReference type="Gene3D" id="6.10.140.1230">
    <property type="match status" value="1"/>
</dbReference>
<dbReference type="GO" id="GO:0006900">
    <property type="term" value="P:vesicle budding from membrane"/>
    <property type="evidence" value="ECO:0007669"/>
    <property type="project" value="TreeGrafter"/>
</dbReference>
<gene>
    <name evidence="2" type="ORF">LTR36_004292</name>
</gene>
<name>A0AAV9JH11_9PEZI</name>
<dbReference type="PANTHER" id="PTHR22761">
    <property type="entry name" value="CHARGED MULTIVESICULAR BODY PROTEIN"/>
    <property type="match status" value="1"/>
</dbReference>
<comment type="caution">
    <text evidence="2">The sequence shown here is derived from an EMBL/GenBank/DDBJ whole genome shotgun (WGS) entry which is preliminary data.</text>
</comment>